<feature type="domain" description="DAGKc" evidence="12">
    <location>
        <begin position="37"/>
        <end position="167"/>
    </location>
</feature>
<dbReference type="GO" id="GO:0008654">
    <property type="term" value="P:phospholipid biosynthetic process"/>
    <property type="evidence" value="ECO:0007669"/>
    <property type="project" value="UniProtKB-KW"/>
</dbReference>
<dbReference type="NCBIfam" id="TIGR00147">
    <property type="entry name" value="YegS/Rv2252/BmrU family lipid kinase"/>
    <property type="match status" value="1"/>
</dbReference>
<dbReference type="EMBL" id="LAZR01070367">
    <property type="protein sequence ID" value="KKK41845.1"/>
    <property type="molecule type" value="Genomic_DNA"/>
</dbReference>
<dbReference type="SMART" id="SM00046">
    <property type="entry name" value="DAGKc"/>
    <property type="match status" value="1"/>
</dbReference>
<evidence type="ECO:0000256" key="2">
    <source>
        <dbReference type="ARBA" id="ARBA00022516"/>
    </source>
</evidence>
<gene>
    <name evidence="13" type="ORF">LCGC14_2482410</name>
</gene>
<keyword evidence="5" id="KW-0547">Nucleotide-binding</keyword>
<evidence type="ECO:0000259" key="12">
    <source>
        <dbReference type="PROSITE" id="PS50146"/>
    </source>
</evidence>
<dbReference type="InterPro" id="IPR045540">
    <property type="entry name" value="YegS/DAGK_C"/>
</dbReference>
<keyword evidence="8" id="KW-0460">Magnesium</keyword>
<evidence type="ECO:0000256" key="10">
    <source>
        <dbReference type="ARBA" id="ARBA00023209"/>
    </source>
</evidence>
<dbReference type="AlphaFoldDB" id="A0A0F8W109"/>
<organism evidence="13">
    <name type="scientific">marine sediment metagenome</name>
    <dbReference type="NCBI Taxonomy" id="412755"/>
    <lineage>
        <taxon>unclassified sequences</taxon>
        <taxon>metagenomes</taxon>
        <taxon>ecological metagenomes</taxon>
    </lineage>
</organism>
<evidence type="ECO:0000256" key="9">
    <source>
        <dbReference type="ARBA" id="ARBA00023098"/>
    </source>
</evidence>
<keyword evidence="2" id="KW-0444">Lipid biosynthesis</keyword>
<keyword evidence="3" id="KW-0808">Transferase</keyword>
<keyword evidence="7" id="KW-0067">ATP-binding</keyword>
<dbReference type="InterPro" id="IPR050187">
    <property type="entry name" value="Lipid_Phosphate_FormReg"/>
</dbReference>
<name>A0A0F8W109_9ZZZZ</name>
<accession>A0A0F8W109</accession>
<evidence type="ECO:0000256" key="4">
    <source>
        <dbReference type="ARBA" id="ARBA00022723"/>
    </source>
</evidence>
<evidence type="ECO:0000256" key="11">
    <source>
        <dbReference type="ARBA" id="ARBA00023264"/>
    </source>
</evidence>
<dbReference type="Gene3D" id="2.60.200.40">
    <property type="match status" value="1"/>
</dbReference>
<dbReference type="GO" id="GO:0016301">
    <property type="term" value="F:kinase activity"/>
    <property type="evidence" value="ECO:0007669"/>
    <property type="project" value="UniProtKB-KW"/>
</dbReference>
<dbReference type="PANTHER" id="PTHR12358">
    <property type="entry name" value="SPHINGOSINE KINASE"/>
    <property type="match status" value="1"/>
</dbReference>
<dbReference type="PANTHER" id="PTHR12358:SF106">
    <property type="entry name" value="LIPID KINASE YEGS"/>
    <property type="match status" value="1"/>
</dbReference>
<comment type="caution">
    <text evidence="13">The sequence shown here is derived from an EMBL/GenBank/DDBJ whole genome shotgun (WGS) entry which is preliminary data.</text>
</comment>
<dbReference type="InterPro" id="IPR001206">
    <property type="entry name" value="Diacylglycerol_kinase_cat_dom"/>
</dbReference>
<keyword evidence="4" id="KW-0479">Metal-binding</keyword>
<evidence type="ECO:0000313" key="13">
    <source>
        <dbReference type="EMBL" id="KKK41845.1"/>
    </source>
</evidence>
<dbReference type="SUPFAM" id="SSF111331">
    <property type="entry name" value="NAD kinase/diacylglycerol kinase-like"/>
    <property type="match status" value="1"/>
</dbReference>
<keyword evidence="9" id="KW-0443">Lipid metabolism</keyword>
<evidence type="ECO:0000256" key="6">
    <source>
        <dbReference type="ARBA" id="ARBA00022777"/>
    </source>
</evidence>
<sequence>FKYIFFIFFILFFLNSAFAIPKIDMKKNAFQESSQRGDKKKIRFIVNPISGTNNKKFILKIIHKYLDKEKYDYEIVYTKARKHATKLSLDAANLKYAAVIAIGGDGTVNEVAKGLIGSKTKMGIIPTGSGNGLARHLYISKNPLKAVNIINNFRSTKMDSIKINNEIFVSVAGIGFDAHIAEKFSKAKKRGFFSYANLILKEYFSYKPKTFEMIVDGKKVERKALLISFANGSQYGNNIQIAPNARIGDGNFEVAILKNPSFFDRFSTLLRLKNGTIDKSKYFESFKCRSLKIDQKNLLAHIDGEPVVFENGIEIKPFKKISVLVPW</sequence>
<dbReference type="InterPro" id="IPR005218">
    <property type="entry name" value="Diacylglycerol/lipid_kinase"/>
</dbReference>
<dbReference type="InterPro" id="IPR016064">
    <property type="entry name" value="NAD/diacylglycerol_kinase_sf"/>
</dbReference>
<proteinExistence type="predicted"/>
<evidence type="ECO:0000256" key="1">
    <source>
        <dbReference type="ARBA" id="ARBA00001946"/>
    </source>
</evidence>
<dbReference type="Pfam" id="PF19279">
    <property type="entry name" value="YegS_C"/>
    <property type="match status" value="1"/>
</dbReference>
<reference evidence="13" key="1">
    <citation type="journal article" date="2015" name="Nature">
        <title>Complex archaea that bridge the gap between prokaryotes and eukaryotes.</title>
        <authorList>
            <person name="Spang A."/>
            <person name="Saw J.H."/>
            <person name="Jorgensen S.L."/>
            <person name="Zaremba-Niedzwiedzka K."/>
            <person name="Martijn J."/>
            <person name="Lind A.E."/>
            <person name="van Eijk R."/>
            <person name="Schleper C."/>
            <person name="Guy L."/>
            <person name="Ettema T.J."/>
        </authorList>
    </citation>
    <scope>NUCLEOTIDE SEQUENCE</scope>
</reference>
<comment type="cofactor">
    <cofactor evidence="1">
        <name>Mg(2+)</name>
        <dbReference type="ChEBI" id="CHEBI:18420"/>
    </cofactor>
</comment>
<feature type="non-terminal residue" evidence="13">
    <location>
        <position position="1"/>
    </location>
</feature>
<evidence type="ECO:0000256" key="8">
    <source>
        <dbReference type="ARBA" id="ARBA00022842"/>
    </source>
</evidence>
<dbReference type="PROSITE" id="PS50146">
    <property type="entry name" value="DAGK"/>
    <property type="match status" value="1"/>
</dbReference>
<keyword evidence="6" id="KW-0418">Kinase</keyword>
<dbReference type="InterPro" id="IPR017438">
    <property type="entry name" value="ATP-NAD_kinase_N"/>
</dbReference>
<dbReference type="GO" id="GO:0046872">
    <property type="term" value="F:metal ion binding"/>
    <property type="evidence" value="ECO:0007669"/>
    <property type="project" value="UniProtKB-KW"/>
</dbReference>
<protein>
    <recommendedName>
        <fullName evidence="12">DAGKc domain-containing protein</fullName>
    </recommendedName>
</protein>
<evidence type="ECO:0000256" key="7">
    <source>
        <dbReference type="ARBA" id="ARBA00022840"/>
    </source>
</evidence>
<dbReference type="GO" id="GO:0005524">
    <property type="term" value="F:ATP binding"/>
    <property type="evidence" value="ECO:0007669"/>
    <property type="project" value="UniProtKB-KW"/>
</dbReference>
<dbReference type="GO" id="GO:0005886">
    <property type="term" value="C:plasma membrane"/>
    <property type="evidence" value="ECO:0007669"/>
    <property type="project" value="TreeGrafter"/>
</dbReference>
<evidence type="ECO:0000256" key="5">
    <source>
        <dbReference type="ARBA" id="ARBA00022741"/>
    </source>
</evidence>
<evidence type="ECO:0000256" key="3">
    <source>
        <dbReference type="ARBA" id="ARBA00022679"/>
    </source>
</evidence>
<keyword evidence="10" id="KW-0594">Phospholipid biosynthesis</keyword>
<dbReference type="Pfam" id="PF00781">
    <property type="entry name" value="DAGK_cat"/>
    <property type="match status" value="1"/>
</dbReference>
<keyword evidence="11" id="KW-1208">Phospholipid metabolism</keyword>
<dbReference type="Gene3D" id="3.40.50.10330">
    <property type="entry name" value="Probable inorganic polyphosphate/atp-NAD kinase, domain 1"/>
    <property type="match status" value="1"/>
</dbReference>